<proteinExistence type="predicted"/>
<accession>A0A3N6MVA5</accession>
<name>A0A3N6MVA5_NATCH</name>
<dbReference type="PANTHER" id="PTHR30250:SF11">
    <property type="entry name" value="O-ANTIGEN TRANSPORTER-RELATED"/>
    <property type="match status" value="1"/>
</dbReference>
<evidence type="ECO:0000256" key="3">
    <source>
        <dbReference type="ARBA" id="ARBA00022692"/>
    </source>
</evidence>
<feature type="transmembrane region" description="Helical" evidence="6">
    <location>
        <begin position="305"/>
        <end position="326"/>
    </location>
</feature>
<protein>
    <submittedName>
        <fullName evidence="7">Flippase</fullName>
    </submittedName>
</protein>
<comment type="caution">
    <text evidence="7">The sequence shown here is derived from an EMBL/GenBank/DDBJ whole genome shotgun (WGS) entry which is preliminary data.</text>
</comment>
<reference evidence="7 8" key="1">
    <citation type="submission" date="2018-10" db="EMBL/GenBank/DDBJ databases">
        <title>Natrarchaeobius chitinivorans gen. nov., sp. nov., and Natrarchaeobius haloalkaliphilus sp. nov., alkaliphilic, chitin-utilizing haloarchaea from hypersaline alkaline lakes.</title>
        <authorList>
            <person name="Sorokin D.Y."/>
            <person name="Elcheninov A.G."/>
            <person name="Kostrikina N.A."/>
            <person name="Bale N.J."/>
            <person name="Sinninghe Damste J.S."/>
            <person name="Khijniak T.V."/>
            <person name="Kublanov I.V."/>
            <person name="Toshchakov S.V."/>
        </authorList>
    </citation>
    <scope>NUCLEOTIDE SEQUENCE [LARGE SCALE GENOMIC DNA]</scope>
    <source>
        <strain evidence="7 8">AArcht7</strain>
    </source>
</reference>
<keyword evidence="5 6" id="KW-0472">Membrane</keyword>
<feature type="transmembrane region" description="Helical" evidence="6">
    <location>
        <begin position="426"/>
        <end position="447"/>
    </location>
</feature>
<keyword evidence="8" id="KW-1185">Reference proteome</keyword>
<evidence type="ECO:0000256" key="2">
    <source>
        <dbReference type="ARBA" id="ARBA00022475"/>
    </source>
</evidence>
<dbReference type="CDD" id="cd13128">
    <property type="entry name" value="MATE_Wzx_like"/>
    <property type="match status" value="1"/>
</dbReference>
<evidence type="ECO:0000256" key="5">
    <source>
        <dbReference type="ARBA" id="ARBA00023136"/>
    </source>
</evidence>
<dbReference type="AlphaFoldDB" id="A0A3N6MVA5"/>
<dbReference type="Proteomes" id="UP000281431">
    <property type="component" value="Unassembled WGS sequence"/>
</dbReference>
<evidence type="ECO:0000313" key="7">
    <source>
        <dbReference type="EMBL" id="RQH00252.1"/>
    </source>
</evidence>
<sequence>MSIADRIARGVKATLGADVARLAAKGAIILLLTRVFLDPDEYGLVFLAIAVFSIAAVVGSLGIPKSTGKFLAEYREKDDAQVRHVVRISALSLAVVVGVVCVAFFLLSDWIANVYDEPALAPLLAIGTAFVLAKVAYVYVRISFQGFGRVPLSAATTAVSSVGQLGFIVLFLSLGFGTVGAVGGYVAGYALGVAFGAVFIGRLLREYPAAESAEPGLARRILEYSVPLTASQGGNLLYKRIDTLLIGFFLTPLAVGFYELAKQISEFVIAPANSLGFTVAPTFGEHKSGAQLERAARVYEQSFEYILLLYLPAVAGIVLLARPGVVFVFGEAYGGAVPILQVFSAFVLFQALDKITNDSLDYLGRAKERAIGKGVTGTLNFGLNLALIPTIGAVGAAISTAVCFGLMVTYNVYLIDRELPLDRLRMLKSIVAVSAVTGGMTAAVYVTEPFVDGLVTLIGAVVVGVLVWAALSIAGGLLDVDEVRSHI</sequence>
<feature type="transmembrane region" description="Helical" evidence="6">
    <location>
        <begin position="43"/>
        <end position="64"/>
    </location>
</feature>
<comment type="subcellular location">
    <subcellularLocation>
        <location evidence="1">Cell membrane</location>
        <topology evidence="1">Multi-pass membrane protein</topology>
    </subcellularLocation>
</comment>
<feature type="transmembrane region" description="Helical" evidence="6">
    <location>
        <begin position="85"/>
        <end position="107"/>
    </location>
</feature>
<dbReference type="PANTHER" id="PTHR30250">
    <property type="entry name" value="PST FAMILY PREDICTED COLANIC ACID TRANSPORTER"/>
    <property type="match status" value="1"/>
</dbReference>
<evidence type="ECO:0000256" key="1">
    <source>
        <dbReference type="ARBA" id="ARBA00004651"/>
    </source>
</evidence>
<dbReference type="InterPro" id="IPR002797">
    <property type="entry name" value="Polysacc_synth"/>
</dbReference>
<evidence type="ECO:0000256" key="4">
    <source>
        <dbReference type="ARBA" id="ARBA00022989"/>
    </source>
</evidence>
<keyword evidence="3 6" id="KW-0812">Transmembrane</keyword>
<feature type="transmembrane region" description="Helical" evidence="6">
    <location>
        <begin position="453"/>
        <end position="478"/>
    </location>
</feature>
<organism evidence="7 8">
    <name type="scientific">Natrarchaeobius chitinivorans</name>
    <dbReference type="NCBI Taxonomy" id="1679083"/>
    <lineage>
        <taxon>Archaea</taxon>
        <taxon>Methanobacteriati</taxon>
        <taxon>Methanobacteriota</taxon>
        <taxon>Stenosarchaea group</taxon>
        <taxon>Halobacteria</taxon>
        <taxon>Halobacteriales</taxon>
        <taxon>Natrialbaceae</taxon>
        <taxon>Natrarchaeobius</taxon>
    </lineage>
</organism>
<dbReference type="EMBL" id="REFZ01000006">
    <property type="protein sequence ID" value="RQH00252.1"/>
    <property type="molecule type" value="Genomic_DNA"/>
</dbReference>
<keyword evidence="2" id="KW-1003">Cell membrane</keyword>
<dbReference type="GO" id="GO:0005886">
    <property type="term" value="C:plasma membrane"/>
    <property type="evidence" value="ECO:0007669"/>
    <property type="project" value="UniProtKB-SubCell"/>
</dbReference>
<dbReference type="OrthoDB" id="202076at2157"/>
<feature type="transmembrane region" description="Helical" evidence="6">
    <location>
        <begin position="243"/>
        <end position="261"/>
    </location>
</feature>
<feature type="transmembrane region" description="Helical" evidence="6">
    <location>
        <begin position="394"/>
        <end position="414"/>
    </location>
</feature>
<feature type="transmembrane region" description="Helical" evidence="6">
    <location>
        <begin position="119"/>
        <end position="140"/>
    </location>
</feature>
<feature type="transmembrane region" description="Helical" evidence="6">
    <location>
        <begin position="152"/>
        <end position="176"/>
    </location>
</feature>
<dbReference type="InterPro" id="IPR050833">
    <property type="entry name" value="Poly_Biosynth_Transport"/>
</dbReference>
<evidence type="ECO:0000256" key="6">
    <source>
        <dbReference type="SAM" id="Phobius"/>
    </source>
</evidence>
<feature type="transmembrane region" description="Helical" evidence="6">
    <location>
        <begin position="182"/>
        <end position="204"/>
    </location>
</feature>
<dbReference type="Pfam" id="PF01943">
    <property type="entry name" value="Polysacc_synt"/>
    <property type="match status" value="1"/>
</dbReference>
<feature type="transmembrane region" description="Helical" evidence="6">
    <location>
        <begin position="332"/>
        <end position="349"/>
    </location>
</feature>
<evidence type="ECO:0000313" key="8">
    <source>
        <dbReference type="Proteomes" id="UP000281431"/>
    </source>
</evidence>
<feature type="transmembrane region" description="Helical" evidence="6">
    <location>
        <begin position="20"/>
        <end position="37"/>
    </location>
</feature>
<keyword evidence="4 6" id="KW-1133">Transmembrane helix</keyword>
<gene>
    <name evidence="7" type="ORF">EA472_10295</name>
</gene>